<dbReference type="InterPro" id="IPR001455">
    <property type="entry name" value="TusA-like"/>
</dbReference>
<evidence type="ECO:0000313" key="4">
    <source>
        <dbReference type="Proteomes" id="UP001501565"/>
    </source>
</evidence>
<accession>A0ABP7N8I0</accession>
<proteinExistence type="inferred from homology"/>
<organism evidence="3 4">
    <name type="scientific">Litoribacillus peritrichatus</name>
    <dbReference type="NCBI Taxonomy" id="718191"/>
    <lineage>
        <taxon>Bacteria</taxon>
        <taxon>Pseudomonadati</taxon>
        <taxon>Pseudomonadota</taxon>
        <taxon>Gammaproteobacteria</taxon>
        <taxon>Oceanospirillales</taxon>
        <taxon>Oceanospirillaceae</taxon>
        <taxon>Litoribacillus</taxon>
    </lineage>
</organism>
<evidence type="ECO:0000259" key="2">
    <source>
        <dbReference type="PROSITE" id="PS01148"/>
    </source>
</evidence>
<dbReference type="PANTHER" id="PTHR33279:SF2">
    <property type="entry name" value="SULFUR CARRIER PROTEIN TUSA"/>
    <property type="match status" value="1"/>
</dbReference>
<keyword evidence="4" id="KW-1185">Reference proteome</keyword>
<dbReference type="CDD" id="cd00291">
    <property type="entry name" value="SirA_YedF_YeeD"/>
    <property type="match status" value="1"/>
</dbReference>
<evidence type="ECO:0000256" key="1">
    <source>
        <dbReference type="ARBA" id="ARBA00008984"/>
    </source>
</evidence>
<dbReference type="PANTHER" id="PTHR33279">
    <property type="entry name" value="SULFUR CARRIER PROTEIN YEDF-RELATED"/>
    <property type="match status" value="1"/>
</dbReference>
<dbReference type="SUPFAM" id="SSF64307">
    <property type="entry name" value="SirA-like"/>
    <property type="match status" value="1"/>
</dbReference>
<comment type="similarity">
    <text evidence="1">Belongs to the sulfur carrier protein TusA family.</text>
</comment>
<name>A0ABP7N8I0_9GAMM</name>
<dbReference type="Pfam" id="PF01206">
    <property type="entry name" value="TusA"/>
    <property type="match status" value="1"/>
</dbReference>
<dbReference type="RefSeq" id="WP_344800384.1">
    <property type="nucleotide sequence ID" value="NZ_BAABBN010000015.1"/>
</dbReference>
<sequence>MTEQPVPQTFDELLDTSGLNCPLPLLKTKQALNKLSGGQLLKVIATDAGSWRDIQVFVNNSVHDLVAADDTNDVYSYWIRKGI</sequence>
<dbReference type="EMBL" id="BAABBN010000015">
    <property type="protein sequence ID" value="GAA3939769.1"/>
    <property type="molecule type" value="Genomic_DNA"/>
</dbReference>
<feature type="domain" description="UPF0033" evidence="2">
    <location>
        <begin position="14"/>
        <end position="38"/>
    </location>
</feature>
<dbReference type="InterPro" id="IPR036868">
    <property type="entry name" value="TusA-like_sf"/>
</dbReference>
<reference evidence="4" key="1">
    <citation type="journal article" date="2019" name="Int. J. Syst. Evol. Microbiol.">
        <title>The Global Catalogue of Microorganisms (GCM) 10K type strain sequencing project: providing services to taxonomists for standard genome sequencing and annotation.</title>
        <authorList>
            <consortium name="The Broad Institute Genomics Platform"/>
            <consortium name="The Broad Institute Genome Sequencing Center for Infectious Disease"/>
            <person name="Wu L."/>
            <person name="Ma J."/>
        </authorList>
    </citation>
    <scope>NUCLEOTIDE SEQUENCE [LARGE SCALE GENOMIC DNA]</scope>
    <source>
        <strain evidence="4">JCM 17551</strain>
    </source>
</reference>
<comment type="caution">
    <text evidence="3">The sequence shown here is derived from an EMBL/GenBank/DDBJ whole genome shotgun (WGS) entry which is preliminary data.</text>
</comment>
<dbReference type="Proteomes" id="UP001501565">
    <property type="component" value="Unassembled WGS sequence"/>
</dbReference>
<dbReference type="PROSITE" id="PS01148">
    <property type="entry name" value="UPF0033"/>
    <property type="match status" value="1"/>
</dbReference>
<gene>
    <name evidence="3" type="ORF">GCM10022277_39660</name>
</gene>
<protein>
    <submittedName>
        <fullName evidence="3">Sulfurtransferase TusA family protein</fullName>
    </submittedName>
</protein>
<evidence type="ECO:0000313" key="3">
    <source>
        <dbReference type="EMBL" id="GAA3939769.1"/>
    </source>
</evidence>
<dbReference type="Gene3D" id="3.30.110.40">
    <property type="entry name" value="TusA-like domain"/>
    <property type="match status" value="1"/>
</dbReference>